<proteinExistence type="predicted"/>
<dbReference type="EMBL" id="MGKW01000020">
    <property type="protein sequence ID" value="OGN33996.1"/>
    <property type="molecule type" value="Genomic_DNA"/>
</dbReference>
<gene>
    <name evidence="1" type="ORF">A3I39_02965</name>
</gene>
<accession>A0A1F8HAL9</accession>
<evidence type="ECO:0000313" key="1">
    <source>
        <dbReference type="EMBL" id="OGN33996.1"/>
    </source>
</evidence>
<protein>
    <submittedName>
        <fullName evidence="1">Uncharacterized protein</fullName>
    </submittedName>
</protein>
<evidence type="ECO:0000313" key="2">
    <source>
        <dbReference type="Proteomes" id="UP000178155"/>
    </source>
</evidence>
<organism evidence="1 2">
    <name type="scientific">Candidatus Yanofskybacteria bacterium RIFCSPLOWO2_02_FULL_47_9b</name>
    <dbReference type="NCBI Taxonomy" id="1802708"/>
    <lineage>
        <taxon>Bacteria</taxon>
        <taxon>Candidatus Yanofskyibacteriota</taxon>
    </lineage>
</organism>
<reference evidence="1 2" key="1">
    <citation type="journal article" date="2016" name="Nat. Commun.">
        <title>Thousands of microbial genomes shed light on interconnected biogeochemical processes in an aquifer system.</title>
        <authorList>
            <person name="Anantharaman K."/>
            <person name="Brown C.T."/>
            <person name="Hug L.A."/>
            <person name="Sharon I."/>
            <person name="Castelle C.J."/>
            <person name="Probst A.J."/>
            <person name="Thomas B.C."/>
            <person name="Singh A."/>
            <person name="Wilkins M.J."/>
            <person name="Karaoz U."/>
            <person name="Brodie E.L."/>
            <person name="Williams K.H."/>
            <person name="Hubbard S.S."/>
            <person name="Banfield J.F."/>
        </authorList>
    </citation>
    <scope>NUCLEOTIDE SEQUENCE [LARGE SCALE GENOMIC DNA]</scope>
</reference>
<dbReference type="AlphaFoldDB" id="A0A1F8HAL9"/>
<name>A0A1F8HAL9_9BACT</name>
<comment type="caution">
    <text evidence="1">The sequence shown here is derived from an EMBL/GenBank/DDBJ whole genome shotgun (WGS) entry which is preliminary data.</text>
</comment>
<dbReference type="Proteomes" id="UP000178155">
    <property type="component" value="Unassembled WGS sequence"/>
</dbReference>
<sequence>MQEGARIVDVIPMHVADAIATHVFAEGSPMDRSLGHKDVDHVEGVFLAHACVSNRITKYMPAGRTKNIVPPAGTLFFHDIIRE</sequence>